<dbReference type="Proteomes" id="UP001355653">
    <property type="component" value="Unassembled WGS sequence"/>
</dbReference>
<organism evidence="2 3">
    <name type="scientific">Paenibacillus chondroitinus</name>
    <dbReference type="NCBI Taxonomy" id="59842"/>
    <lineage>
        <taxon>Bacteria</taxon>
        <taxon>Bacillati</taxon>
        <taxon>Bacillota</taxon>
        <taxon>Bacilli</taxon>
        <taxon>Bacillales</taxon>
        <taxon>Paenibacillaceae</taxon>
        <taxon>Paenibacillus</taxon>
    </lineage>
</organism>
<evidence type="ECO:0000313" key="2">
    <source>
        <dbReference type="EMBL" id="MEB4797714.1"/>
    </source>
</evidence>
<dbReference type="EMBL" id="JAROBY010000059">
    <property type="protein sequence ID" value="MEB4797714.1"/>
    <property type="molecule type" value="Genomic_DNA"/>
</dbReference>
<dbReference type="Pfam" id="PF26160">
    <property type="entry name" value="YqzN_YkzM"/>
    <property type="match status" value="1"/>
</dbReference>
<protein>
    <recommendedName>
        <fullName evidence="1">YqzN/YkzM domain-containing protein</fullName>
    </recommendedName>
</protein>
<dbReference type="RefSeq" id="WP_127455466.1">
    <property type="nucleotide sequence ID" value="NZ_JAROBY010000059.1"/>
</dbReference>
<keyword evidence="3" id="KW-1185">Reference proteome</keyword>
<sequence length="70" mass="7894">MKQSKTQISSNTSDEIVMYDKEELMANSKDLFDCAPEVIVGALQGDSETMYAIAYVNQAVQNFLQRKVQE</sequence>
<gene>
    <name evidence="2" type="ORF">P5G65_27820</name>
</gene>
<evidence type="ECO:0000259" key="1">
    <source>
        <dbReference type="Pfam" id="PF26160"/>
    </source>
</evidence>
<reference evidence="2 3" key="1">
    <citation type="submission" date="2023-03" db="EMBL/GenBank/DDBJ databases">
        <title>Bacillus Genome Sequencing.</title>
        <authorList>
            <person name="Dunlap C."/>
        </authorList>
    </citation>
    <scope>NUCLEOTIDE SEQUENCE [LARGE SCALE GENOMIC DNA]</scope>
    <source>
        <strain evidence="2 3">NRS-1351</strain>
    </source>
</reference>
<comment type="caution">
    <text evidence="2">The sequence shown here is derived from an EMBL/GenBank/DDBJ whole genome shotgun (WGS) entry which is preliminary data.</text>
</comment>
<feature type="domain" description="YqzN/YkzM" evidence="1">
    <location>
        <begin position="18"/>
        <end position="67"/>
    </location>
</feature>
<accession>A0ABU6DIX0</accession>
<dbReference type="InterPro" id="IPR058869">
    <property type="entry name" value="YqzN_YkzM"/>
</dbReference>
<name>A0ABU6DIX0_9BACL</name>
<proteinExistence type="predicted"/>
<evidence type="ECO:0000313" key="3">
    <source>
        <dbReference type="Proteomes" id="UP001355653"/>
    </source>
</evidence>